<gene>
    <name evidence="2" type="ORF">PQQ73_00610</name>
</gene>
<dbReference type="EMBL" id="JAQQCL010000001">
    <property type="protein sequence ID" value="MFM0714829.1"/>
    <property type="molecule type" value="Genomic_DNA"/>
</dbReference>
<evidence type="ECO:0008006" key="4">
    <source>
        <dbReference type="Google" id="ProtNLM"/>
    </source>
</evidence>
<reference evidence="2 3" key="1">
    <citation type="journal article" date="2024" name="Chem. Sci.">
        <title>Discovery of megapolipeptins by genome mining of a Burkholderiales bacteria collection.</title>
        <authorList>
            <person name="Paulo B.S."/>
            <person name="Recchia M.J.J."/>
            <person name="Lee S."/>
            <person name="Fergusson C.H."/>
            <person name="Romanowski S.B."/>
            <person name="Hernandez A."/>
            <person name="Krull N."/>
            <person name="Liu D.Y."/>
            <person name="Cavanagh H."/>
            <person name="Bos A."/>
            <person name="Gray C.A."/>
            <person name="Murphy B.T."/>
            <person name="Linington R.G."/>
            <person name="Eustaquio A.S."/>
        </authorList>
    </citation>
    <scope>NUCLEOTIDE SEQUENCE [LARGE SCALE GENOMIC DNA]</scope>
    <source>
        <strain evidence="2 3">RL17-350-BIC-E</strain>
    </source>
</reference>
<organism evidence="2 3">
    <name type="scientific">Paraburkholderia strydomiana</name>
    <dbReference type="NCBI Taxonomy" id="1245417"/>
    <lineage>
        <taxon>Bacteria</taxon>
        <taxon>Pseudomonadati</taxon>
        <taxon>Pseudomonadota</taxon>
        <taxon>Betaproteobacteria</taxon>
        <taxon>Burkholderiales</taxon>
        <taxon>Burkholderiaceae</taxon>
        <taxon>Paraburkholderia</taxon>
    </lineage>
</organism>
<protein>
    <recommendedName>
        <fullName evidence="4">Lipoprotein</fullName>
    </recommendedName>
</protein>
<sequence length="280" mass="30060">MDTIERAALLCLLALLSACTSTPLIEVDTQKMTSIKTIAVAVPKPTRYSAVTAGGPIFVPIPGAGVLAAAIGGAIAGGTAAASNRTNNDFDGLVRDRLGDTGLNRRYVDSLEKELRDQGYQVKEINLDQDDMPKISGDRFQPVLKGQAFTAADAIMIAPVNTGYGANGVGCPYVRAINSQIRIFASDTFKPIFSQNFFYNARCHVNPIGNRDDGVNMTSRSGRDDKRPDPYSYQFYSDLINDLPHAIQGLDETLLSFVPQFHSALLAGRGVAQSLGDGQK</sequence>
<evidence type="ECO:0000256" key="1">
    <source>
        <dbReference type="SAM" id="SignalP"/>
    </source>
</evidence>
<dbReference type="RefSeq" id="WP_408151820.1">
    <property type="nucleotide sequence ID" value="NZ_JAQQCL010000001.1"/>
</dbReference>
<comment type="caution">
    <text evidence="2">The sequence shown here is derived from an EMBL/GenBank/DDBJ whole genome shotgun (WGS) entry which is preliminary data.</text>
</comment>
<keyword evidence="1" id="KW-0732">Signal</keyword>
<accession>A0ABW9E5U6</accession>
<dbReference type="PROSITE" id="PS51257">
    <property type="entry name" value="PROKAR_LIPOPROTEIN"/>
    <property type="match status" value="1"/>
</dbReference>
<evidence type="ECO:0000313" key="2">
    <source>
        <dbReference type="EMBL" id="MFM0714829.1"/>
    </source>
</evidence>
<proteinExistence type="predicted"/>
<dbReference type="Proteomes" id="UP001629392">
    <property type="component" value="Unassembled WGS sequence"/>
</dbReference>
<feature type="signal peptide" evidence="1">
    <location>
        <begin position="1"/>
        <end position="26"/>
    </location>
</feature>
<feature type="chain" id="PRO_5045184631" description="Lipoprotein" evidence="1">
    <location>
        <begin position="27"/>
        <end position="280"/>
    </location>
</feature>
<keyword evidence="3" id="KW-1185">Reference proteome</keyword>
<name>A0ABW9E5U6_9BURK</name>
<evidence type="ECO:0000313" key="3">
    <source>
        <dbReference type="Proteomes" id="UP001629392"/>
    </source>
</evidence>